<evidence type="ECO:0000259" key="4">
    <source>
        <dbReference type="Pfam" id="PF24854"/>
    </source>
</evidence>
<name>A0ABR4IFB6_9EURO</name>
<keyword evidence="6" id="KW-1185">Reference proteome</keyword>
<feature type="chain" id="PRO_5046893671" description="DUF7728 domain-containing protein" evidence="3">
    <location>
        <begin position="18"/>
        <end position="376"/>
    </location>
</feature>
<keyword evidence="2" id="KW-0472">Membrane</keyword>
<dbReference type="Proteomes" id="UP001610335">
    <property type="component" value="Unassembled WGS sequence"/>
</dbReference>
<evidence type="ECO:0000313" key="6">
    <source>
        <dbReference type="Proteomes" id="UP001610335"/>
    </source>
</evidence>
<evidence type="ECO:0000256" key="1">
    <source>
        <dbReference type="SAM" id="MobiDB-lite"/>
    </source>
</evidence>
<feature type="transmembrane region" description="Helical" evidence="2">
    <location>
        <begin position="298"/>
        <end position="325"/>
    </location>
</feature>
<reference evidence="5 6" key="1">
    <citation type="submission" date="2024-07" db="EMBL/GenBank/DDBJ databases">
        <title>Section-level genome sequencing and comparative genomics of Aspergillus sections Usti and Cavernicolus.</title>
        <authorList>
            <consortium name="Lawrence Berkeley National Laboratory"/>
            <person name="Nybo J.L."/>
            <person name="Vesth T.C."/>
            <person name="Theobald S."/>
            <person name="Frisvad J.C."/>
            <person name="Larsen T.O."/>
            <person name="Kjaerboelling I."/>
            <person name="Rothschild-Mancinelli K."/>
            <person name="Lyhne E.K."/>
            <person name="Kogle M.E."/>
            <person name="Barry K."/>
            <person name="Clum A."/>
            <person name="Na H."/>
            <person name="Ledsgaard L."/>
            <person name="Lin J."/>
            <person name="Lipzen A."/>
            <person name="Kuo A."/>
            <person name="Riley R."/>
            <person name="Mondo S."/>
            <person name="LaButti K."/>
            <person name="Haridas S."/>
            <person name="Pangalinan J."/>
            <person name="Salamov A.A."/>
            <person name="Simmons B.A."/>
            <person name="Magnuson J.K."/>
            <person name="Chen J."/>
            <person name="Drula E."/>
            <person name="Henrissat B."/>
            <person name="Wiebenga A."/>
            <person name="Lubbers R.J."/>
            <person name="Gomes A.C."/>
            <person name="Makela M.R."/>
            <person name="Stajich J."/>
            <person name="Grigoriev I.V."/>
            <person name="Mortensen U.H."/>
            <person name="De vries R.P."/>
            <person name="Baker S.E."/>
            <person name="Andersen M.R."/>
        </authorList>
    </citation>
    <scope>NUCLEOTIDE SEQUENCE [LARGE SCALE GENOMIC DNA]</scope>
    <source>
        <strain evidence="5 6">CBS 600.67</strain>
    </source>
</reference>
<feature type="region of interest" description="Disordered" evidence="1">
    <location>
        <begin position="257"/>
        <end position="277"/>
    </location>
</feature>
<dbReference type="PANTHER" id="PTHR40622">
    <property type="match status" value="1"/>
</dbReference>
<feature type="region of interest" description="Disordered" evidence="1">
    <location>
        <begin position="335"/>
        <end position="362"/>
    </location>
</feature>
<feature type="compositionally biased region" description="Basic residues" evidence="1">
    <location>
        <begin position="265"/>
        <end position="277"/>
    </location>
</feature>
<dbReference type="PANTHER" id="PTHR40622:SF2">
    <property type="match status" value="1"/>
</dbReference>
<dbReference type="EMBL" id="JBFXLS010000030">
    <property type="protein sequence ID" value="KAL2826441.1"/>
    <property type="molecule type" value="Genomic_DNA"/>
</dbReference>
<keyword evidence="2" id="KW-1133">Transmembrane helix</keyword>
<gene>
    <name evidence="5" type="ORF">BDW59DRAFT_145179</name>
</gene>
<organism evidence="5 6">
    <name type="scientific">Aspergillus cavernicola</name>
    <dbReference type="NCBI Taxonomy" id="176166"/>
    <lineage>
        <taxon>Eukaryota</taxon>
        <taxon>Fungi</taxon>
        <taxon>Dikarya</taxon>
        <taxon>Ascomycota</taxon>
        <taxon>Pezizomycotina</taxon>
        <taxon>Eurotiomycetes</taxon>
        <taxon>Eurotiomycetidae</taxon>
        <taxon>Eurotiales</taxon>
        <taxon>Aspergillaceae</taxon>
        <taxon>Aspergillus</taxon>
        <taxon>Aspergillus subgen. Nidulantes</taxon>
    </lineage>
</organism>
<comment type="caution">
    <text evidence="5">The sequence shown here is derived from an EMBL/GenBank/DDBJ whole genome shotgun (WGS) entry which is preliminary data.</text>
</comment>
<protein>
    <recommendedName>
        <fullName evidence="4">DUF7728 domain-containing protein</fullName>
    </recommendedName>
</protein>
<feature type="domain" description="DUF7728" evidence="4">
    <location>
        <begin position="52"/>
        <end position="177"/>
    </location>
</feature>
<feature type="signal peptide" evidence="3">
    <location>
        <begin position="1"/>
        <end position="17"/>
    </location>
</feature>
<accession>A0ABR4IFB6</accession>
<evidence type="ECO:0000256" key="2">
    <source>
        <dbReference type="SAM" id="Phobius"/>
    </source>
</evidence>
<evidence type="ECO:0000256" key="3">
    <source>
        <dbReference type="SAM" id="SignalP"/>
    </source>
</evidence>
<keyword evidence="3" id="KW-0732">Signal</keyword>
<dbReference type="InterPro" id="IPR056145">
    <property type="entry name" value="DUF7728"/>
</dbReference>
<keyword evidence="2" id="KW-0812">Transmembrane</keyword>
<dbReference type="Pfam" id="PF24854">
    <property type="entry name" value="DUF7728"/>
    <property type="match status" value="1"/>
</dbReference>
<evidence type="ECO:0000313" key="5">
    <source>
        <dbReference type="EMBL" id="KAL2826441.1"/>
    </source>
</evidence>
<proteinExistence type="predicted"/>
<feature type="compositionally biased region" description="Basic and acidic residues" evidence="1">
    <location>
        <begin position="337"/>
        <end position="350"/>
    </location>
</feature>
<sequence>MALRSFILGSALALTSARALLVVPEVDSESSSIPDEFASLDVFEAQAAQQVEVDLLCTECPFAIQSGDETYLSLEFKIDDGFLLANDRQIFPPTPPSPITAVQRQLLEGEESEPVPLGYAVEMMPLPSPPEEPFDMVEVRFTVLDLDGYPVPLDTIAITLIHDAEGTLYIAGTDTEETADRASWRKCGGKSKCLHQFLLHRIRSMFAAAKERLIGMFKGQGCSDVAPPPPPFPPKHHGDFDRFPPKHHDDFDRFQPFDGDDAPHRGPHGHHGHHRPLHAHDKFHKTWERTLHRVMRFIVVPAVLGVLAGLAASVVGMLVGQLAVFMWRRYRRTSSTEAKEEGSTDEKEGLITESTDDFPPAYNDDEALAEQVANKA</sequence>